<keyword evidence="1" id="KW-0812">Transmembrane</keyword>
<dbReference type="EMBL" id="AP021858">
    <property type="protein sequence ID" value="BBO24410.1"/>
    <property type="molecule type" value="Genomic_DNA"/>
</dbReference>
<keyword evidence="1" id="KW-0472">Membrane</keyword>
<organism evidence="2 3">
    <name type="scientific">Candidatus Nitrosymbiomonas proteolyticus</name>
    <dbReference type="NCBI Taxonomy" id="2608984"/>
    <lineage>
        <taxon>Bacteria</taxon>
        <taxon>Bacillati</taxon>
        <taxon>Armatimonadota</taxon>
        <taxon>Armatimonadota incertae sedis</taxon>
        <taxon>Candidatus Nitrosymbiomonas</taxon>
    </lineage>
</organism>
<evidence type="ECO:0000313" key="2">
    <source>
        <dbReference type="EMBL" id="BBO24410.1"/>
    </source>
</evidence>
<keyword evidence="1" id="KW-1133">Transmembrane helix</keyword>
<evidence type="ECO:0000313" key="3">
    <source>
        <dbReference type="Proteomes" id="UP000662873"/>
    </source>
</evidence>
<accession>A0A809RAA1</accession>
<gene>
    <name evidence="2" type="ORF">NPRO_20050</name>
</gene>
<evidence type="ECO:0000256" key="1">
    <source>
        <dbReference type="SAM" id="Phobius"/>
    </source>
</evidence>
<sequence length="269" mass="29532">MSLGGSVANDRPEGPSSSYLTRKQLYALIVGASIFLLLFALWYVIMKGQSDKALCRRNLKDAFTAMGLYLSQNDDRYPPVAHQLPNGAPLLLDGKAFTWATLIQGGMSARRSLVCPSSHEDERARNVFFEDSNATLLTAYGMYMAWSSYEQGKIDAPSRAVLLSETSNHGARDTYNPIPFTDPWDGAIPQDGFAIGWDQGVIEPGEDAQWVTRLAFPGTAGRKFEAEGKGRHDGGLFVLFADGHLGMIRPPEAKIERGTYGLSGYWATR</sequence>
<name>A0A809RAA1_9BACT</name>
<dbReference type="Proteomes" id="UP000662873">
    <property type="component" value="Chromosome"/>
</dbReference>
<feature type="transmembrane region" description="Helical" evidence="1">
    <location>
        <begin position="25"/>
        <end position="46"/>
    </location>
</feature>
<proteinExistence type="predicted"/>
<evidence type="ECO:0008006" key="4">
    <source>
        <dbReference type="Google" id="ProtNLM"/>
    </source>
</evidence>
<dbReference type="KEGG" id="npy:NPRO_20050"/>
<protein>
    <recommendedName>
        <fullName evidence="4">DUF1559 domain-containing protein</fullName>
    </recommendedName>
</protein>
<reference evidence="2" key="1">
    <citation type="journal article" name="DNA Res.">
        <title>The physiological potential of anammox bacteria as revealed by their core genome structure.</title>
        <authorList>
            <person name="Okubo T."/>
            <person name="Toyoda A."/>
            <person name="Fukuhara K."/>
            <person name="Uchiyama I."/>
            <person name="Harigaya Y."/>
            <person name="Kuroiwa M."/>
            <person name="Suzuki T."/>
            <person name="Murakami Y."/>
            <person name="Suwa Y."/>
            <person name="Takami H."/>
        </authorList>
    </citation>
    <scope>NUCLEOTIDE SEQUENCE</scope>
    <source>
        <strain evidence="2">317325-2</strain>
    </source>
</reference>
<dbReference type="AlphaFoldDB" id="A0A809RAA1"/>